<evidence type="ECO:0000313" key="2">
    <source>
        <dbReference type="EMBL" id="KAF5852420.1"/>
    </source>
</evidence>
<comment type="caution">
    <text evidence="2">The sequence shown here is derived from an EMBL/GenBank/DDBJ whole genome shotgun (WGS) entry which is preliminary data.</text>
</comment>
<organism evidence="2 3">
    <name type="scientific">Cochliobolus sativus</name>
    <name type="common">Common root rot and spot blotch fungus</name>
    <name type="synonym">Bipolaris sorokiniana</name>
    <dbReference type="NCBI Taxonomy" id="45130"/>
    <lineage>
        <taxon>Eukaryota</taxon>
        <taxon>Fungi</taxon>
        <taxon>Dikarya</taxon>
        <taxon>Ascomycota</taxon>
        <taxon>Pezizomycotina</taxon>
        <taxon>Dothideomycetes</taxon>
        <taxon>Pleosporomycetidae</taxon>
        <taxon>Pleosporales</taxon>
        <taxon>Pleosporineae</taxon>
        <taxon>Pleosporaceae</taxon>
        <taxon>Bipolaris</taxon>
    </lineage>
</organism>
<sequence length="69" mass="7954">MNDAITLGQYQLYQKRARAHDVTMYSASLLQASSDYEKECLKASDRFSVASRQCDKSLQSRIHNIHLNF</sequence>
<evidence type="ECO:0000313" key="3">
    <source>
        <dbReference type="Proteomes" id="UP000624244"/>
    </source>
</evidence>
<evidence type="ECO:0000313" key="1">
    <source>
        <dbReference type="EMBL" id="KAF5852390.1"/>
    </source>
</evidence>
<gene>
    <name evidence="1" type="ORF">GGP41_007824</name>
    <name evidence="2" type="ORF">GGP41_007832</name>
</gene>
<name>A0A8H6DZJ6_COCSA</name>
<protein>
    <submittedName>
        <fullName evidence="2">Uncharacterized protein</fullName>
    </submittedName>
</protein>
<accession>A0A8H6DZJ6</accession>
<dbReference type="EMBL" id="WNKQ01000003">
    <property type="protein sequence ID" value="KAF5852390.1"/>
    <property type="molecule type" value="Genomic_DNA"/>
</dbReference>
<reference evidence="2" key="1">
    <citation type="submission" date="2019-11" db="EMBL/GenBank/DDBJ databases">
        <title>Bipolaris sorokiniana Genome sequencing.</title>
        <authorList>
            <person name="Wang H."/>
        </authorList>
    </citation>
    <scope>NUCLEOTIDE SEQUENCE</scope>
</reference>
<dbReference type="Proteomes" id="UP000624244">
    <property type="component" value="Unassembled WGS sequence"/>
</dbReference>
<dbReference type="AlphaFoldDB" id="A0A8H6DZJ6"/>
<dbReference type="EMBL" id="WNKQ01000003">
    <property type="protein sequence ID" value="KAF5852420.1"/>
    <property type="molecule type" value="Genomic_DNA"/>
</dbReference>
<proteinExistence type="predicted"/>